<dbReference type="GO" id="GO:0051782">
    <property type="term" value="P:negative regulation of cell division"/>
    <property type="evidence" value="ECO:0007669"/>
    <property type="project" value="TreeGrafter"/>
</dbReference>
<dbReference type="Pfam" id="PF10609">
    <property type="entry name" value="ParA"/>
    <property type="match status" value="1"/>
</dbReference>
<feature type="coiled-coil region" evidence="3">
    <location>
        <begin position="349"/>
        <end position="376"/>
    </location>
</feature>
<dbReference type="GO" id="GO:0009898">
    <property type="term" value="C:cytoplasmic side of plasma membrane"/>
    <property type="evidence" value="ECO:0007669"/>
    <property type="project" value="TreeGrafter"/>
</dbReference>
<protein>
    <submittedName>
        <fullName evidence="4">ATP-binding protein</fullName>
    </submittedName>
</protein>
<dbReference type="AlphaFoldDB" id="A0A1Y1RY80"/>
<keyword evidence="5" id="KW-1185">Reference proteome</keyword>
<dbReference type="OrthoDB" id="9773088at2"/>
<keyword evidence="3" id="KW-0175">Coiled coil</keyword>
<dbReference type="STRING" id="1963862.B4O97_12135"/>
<dbReference type="EMBL" id="MWQY01000012">
    <property type="protein sequence ID" value="ORC34689.1"/>
    <property type="molecule type" value="Genomic_DNA"/>
</dbReference>
<comment type="caution">
    <text evidence="4">The sequence shown here is derived from an EMBL/GenBank/DDBJ whole genome shotgun (WGS) entry which is preliminary data.</text>
</comment>
<dbReference type="Proteomes" id="UP000192343">
    <property type="component" value="Unassembled WGS sequence"/>
</dbReference>
<evidence type="ECO:0000256" key="3">
    <source>
        <dbReference type="SAM" id="Coils"/>
    </source>
</evidence>
<evidence type="ECO:0000256" key="1">
    <source>
        <dbReference type="ARBA" id="ARBA00022741"/>
    </source>
</evidence>
<dbReference type="PANTHER" id="PTHR43384:SF4">
    <property type="entry name" value="CELLULOSE BIOSYNTHESIS PROTEIN BCSQ-RELATED"/>
    <property type="match status" value="1"/>
</dbReference>
<evidence type="ECO:0000313" key="5">
    <source>
        <dbReference type="Proteomes" id="UP000192343"/>
    </source>
</evidence>
<dbReference type="InterPro" id="IPR050625">
    <property type="entry name" value="ParA/MinD_ATPase"/>
</dbReference>
<keyword evidence="2 4" id="KW-0067">ATP-binding</keyword>
<keyword evidence="1" id="KW-0547">Nucleotide-binding</keyword>
<reference evidence="4 5" key="1">
    <citation type="submission" date="2017-03" db="EMBL/GenBank/DDBJ databases">
        <title>Draft Genome sequence of Marispirochaeta sp. strain JC444.</title>
        <authorList>
            <person name="Shivani Y."/>
            <person name="Subhash Y."/>
            <person name="Sasikala C."/>
            <person name="Ramana C."/>
        </authorList>
    </citation>
    <scope>NUCLEOTIDE SEQUENCE [LARGE SCALE GENOMIC DNA]</scope>
    <source>
        <strain evidence="4 5">JC444</strain>
    </source>
</reference>
<dbReference type="SUPFAM" id="SSF52540">
    <property type="entry name" value="P-loop containing nucleoside triphosphate hydrolases"/>
    <property type="match status" value="1"/>
</dbReference>
<dbReference type="InterPro" id="IPR033756">
    <property type="entry name" value="YlxH/NBP35"/>
</dbReference>
<dbReference type="RefSeq" id="WP_083051157.1">
    <property type="nucleotide sequence ID" value="NZ_CAXXQO010000003.1"/>
</dbReference>
<dbReference type="PANTHER" id="PTHR43384">
    <property type="entry name" value="SEPTUM SITE-DETERMINING PROTEIN MIND HOMOLOG, CHLOROPLASTIC-RELATED"/>
    <property type="match status" value="1"/>
</dbReference>
<dbReference type="GO" id="GO:0005524">
    <property type="term" value="F:ATP binding"/>
    <property type="evidence" value="ECO:0007669"/>
    <property type="project" value="UniProtKB-KW"/>
</dbReference>
<sequence>MQVLPIASGKGGVGKSLVATNLSIALAQAGKQVVLADLDLGASNIHLVLGLGSVREGIGTYLENPGKKINDVVIDSGYENLRFIPGDAEIPGIANIKTSQKRKLLKDLGSLDADYLIMDLGAGTNNNILDFFLYSGQGIVVTAPTLTATLNAYLFLKNAIFRIMSNSFKRNSAAWDYLDKLRQDGQSLQKVYVPKLLERMSAEDPEGFEVFERKMSLFHPGLIMNMLDDPKEGVRAQKIRRSCKEYLGLDLEHLGIIYRDHLQDVALNSRLPIIAYKPQTVLSQAIYRIADKILQQEGENTGPLDYMTLDDSYLTAELEAEIDFDARVFEMEGMLNSGALSYGDLVETIKSQQYEISQLRKENALLKKKIVSLMQDRQDF</sequence>
<organism evidence="4 5">
    <name type="scientific">Marispirochaeta aestuarii</name>
    <dbReference type="NCBI Taxonomy" id="1963862"/>
    <lineage>
        <taxon>Bacteria</taxon>
        <taxon>Pseudomonadati</taxon>
        <taxon>Spirochaetota</taxon>
        <taxon>Spirochaetia</taxon>
        <taxon>Spirochaetales</taxon>
        <taxon>Spirochaetaceae</taxon>
        <taxon>Marispirochaeta</taxon>
    </lineage>
</organism>
<accession>A0A1Y1RY80</accession>
<proteinExistence type="predicted"/>
<dbReference type="GO" id="GO:0005829">
    <property type="term" value="C:cytosol"/>
    <property type="evidence" value="ECO:0007669"/>
    <property type="project" value="TreeGrafter"/>
</dbReference>
<evidence type="ECO:0000313" key="4">
    <source>
        <dbReference type="EMBL" id="ORC34689.1"/>
    </source>
</evidence>
<evidence type="ECO:0000256" key="2">
    <source>
        <dbReference type="ARBA" id="ARBA00022840"/>
    </source>
</evidence>
<dbReference type="Gene3D" id="3.40.50.300">
    <property type="entry name" value="P-loop containing nucleotide triphosphate hydrolases"/>
    <property type="match status" value="1"/>
</dbReference>
<gene>
    <name evidence="4" type="ORF">B4O97_12135</name>
</gene>
<dbReference type="InterPro" id="IPR027417">
    <property type="entry name" value="P-loop_NTPase"/>
</dbReference>
<dbReference type="GO" id="GO:0016887">
    <property type="term" value="F:ATP hydrolysis activity"/>
    <property type="evidence" value="ECO:0007669"/>
    <property type="project" value="TreeGrafter"/>
</dbReference>
<name>A0A1Y1RY80_9SPIO</name>